<comment type="subcellular location">
    <subcellularLocation>
        <location evidence="8">Cytoplasm</location>
    </subcellularLocation>
</comment>
<comment type="catalytic activity">
    <reaction evidence="7 8">
        <text>CMP + ATP = CDP + ADP</text>
        <dbReference type="Rhea" id="RHEA:11600"/>
        <dbReference type="ChEBI" id="CHEBI:30616"/>
        <dbReference type="ChEBI" id="CHEBI:58069"/>
        <dbReference type="ChEBI" id="CHEBI:60377"/>
        <dbReference type="ChEBI" id="CHEBI:456216"/>
        <dbReference type="EC" id="2.7.4.25"/>
    </reaction>
</comment>
<dbReference type="Proteomes" id="UP000321301">
    <property type="component" value="Unassembled WGS sequence"/>
</dbReference>
<organism evidence="10 11">
    <name type="scientific">Cyclobacterium qasimii</name>
    <dbReference type="NCBI Taxonomy" id="1350429"/>
    <lineage>
        <taxon>Bacteria</taxon>
        <taxon>Pseudomonadati</taxon>
        <taxon>Bacteroidota</taxon>
        <taxon>Cytophagia</taxon>
        <taxon>Cytophagales</taxon>
        <taxon>Cyclobacteriaceae</taxon>
        <taxon>Cyclobacterium</taxon>
    </lineage>
</organism>
<dbReference type="CDD" id="cd02020">
    <property type="entry name" value="CMPK"/>
    <property type="match status" value="1"/>
</dbReference>
<sequence>MKKIIIAIDGYSGCGKSTTAKAVAKGLQYTYLDSGAMYRAVTLYFLRNNTDLANSEEIINNLKDIKITFHFNEAKGIQEIFMNGENIEAEIRGMTVSSHVSEVSTVADVRTAMVDIQQRMGNDKGIVMDGRDIGTVVFPEAELKIFMTADTTIRAERRQKELLERGERISLDIVKENLESRDAIDSGRAVSPLKKALDAIEIDTSYLEFKDQVSKIIELAKERMN</sequence>
<keyword evidence="2 8" id="KW-0808">Transferase</keyword>
<evidence type="ECO:0000256" key="4">
    <source>
        <dbReference type="ARBA" id="ARBA00022777"/>
    </source>
</evidence>
<keyword evidence="8" id="KW-0963">Cytoplasm</keyword>
<dbReference type="GO" id="GO:0005524">
    <property type="term" value="F:ATP binding"/>
    <property type="evidence" value="ECO:0007669"/>
    <property type="project" value="UniProtKB-UniRule"/>
</dbReference>
<dbReference type="AlphaFoldDB" id="A0A512CGC0"/>
<feature type="domain" description="Cytidylate kinase" evidence="9">
    <location>
        <begin position="6"/>
        <end position="221"/>
    </location>
</feature>
<dbReference type="InterPro" id="IPR027417">
    <property type="entry name" value="P-loop_NTPase"/>
</dbReference>
<evidence type="ECO:0000256" key="5">
    <source>
        <dbReference type="ARBA" id="ARBA00022840"/>
    </source>
</evidence>
<evidence type="ECO:0000256" key="3">
    <source>
        <dbReference type="ARBA" id="ARBA00022741"/>
    </source>
</evidence>
<dbReference type="GO" id="GO:0005737">
    <property type="term" value="C:cytoplasm"/>
    <property type="evidence" value="ECO:0007669"/>
    <property type="project" value="UniProtKB-SubCell"/>
</dbReference>
<evidence type="ECO:0000313" key="11">
    <source>
        <dbReference type="Proteomes" id="UP000321301"/>
    </source>
</evidence>
<dbReference type="GO" id="GO:0036431">
    <property type="term" value="F:dCMP kinase activity"/>
    <property type="evidence" value="ECO:0007669"/>
    <property type="project" value="InterPro"/>
</dbReference>
<evidence type="ECO:0000256" key="6">
    <source>
        <dbReference type="ARBA" id="ARBA00047615"/>
    </source>
</evidence>
<dbReference type="Pfam" id="PF02224">
    <property type="entry name" value="Cytidylate_kin"/>
    <property type="match status" value="1"/>
</dbReference>
<dbReference type="EMBL" id="BJYV01000021">
    <property type="protein sequence ID" value="GEO23271.1"/>
    <property type="molecule type" value="Genomic_DNA"/>
</dbReference>
<dbReference type="EC" id="2.7.4.25" evidence="8"/>
<keyword evidence="4 8" id="KW-0418">Kinase</keyword>
<feature type="binding site" evidence="8">
    <location>
        <begin position="10"/>
        <end position="18"/>
    </location>
    <ligand>
        <name>ATP</name>
        <dbReference type="ChEBI" id="CHEBI:30616"/>
    </ligand>
</feature>
<dbReference type="RefSeq" id="WP_020892647.1">
    <property type="nucleotide sequence ID" value="NZ_BJYV01000021.1"/>
</dbReference>
<protein>
    <recommendedName>
        <fullName evidence="8">Cytidylate kinase</fullName>
        <shortName evidence="8">CK</shortName>
        <ecNumber evidence="8">2.7.4.25</ecNumber>
    </recommendedName>
    <alternativeName>
        <fullName evidence="8">Cytidine monophosphate kinase</fullName>
        <shortName evidence="8">CMP kinase</shortName>
    </alternativeName>
</protein>
<keyword evidence="11" id="KW-1185">Reference proteome</keyword>
<evidence type="ECO:0000256" key="8">
    <source>
        <dbReference type="HAMAP-Rule" id="MF_00238"/>
    </source>
</evidence>
<gene>
    <name evidence="8 10" type="primary">cmk</name>
    <name evidence="10" type="ORF">CQA01_38050</name>
</gene>
<evidence type="ECO:0000256" key="2">
    <source>
        <dbReference type="ARBA" id="ARBA00022679"/>
    </source>
</evidence>
<evidence type="ECO:0000256" key="7">
    <source>
        <dbReference type="ARBA" id="ARBA00048478"/>
    </source>
</evidence>
<keyword evidence="5 8" id="KW-0067">ATP-binding</keyword>
<dbReference type="GO" id="GO:0036430">
    <property type="term" value="F:CMP kinase activity"/>
    <property type="evidence" value="ECO:0007669"/>
    <property type="project" value="RHEA"/>
</dbReference>
<dbReference type="GO" id="GO:0006220">
    <property type="term" value="P:pyrimidine nucleotide metabolic process"/>
    <property type="evidence" value="ECO:0007669"/>
    <property type="project" value="UniProtKB-UniRule"/>
</dbReference>
<reference evidence="10 11" key="1">
    <citation type="submission" date="2019-07" db="EMBL/GenBank/DDBJ databases">
        <title>Whole genome shotgun sequence of Cyclobacterium qasimii NBRC 106168.</title>
        <authorList>
            <person name="Hosoyama A."/>
            <person name="Uohara A."/>
            <person name="Ohji S."/>
            <person name="Ichikawa N."/>
        </authorList>
    </citation>
    <scope>NUCLEOTIDE SEQUENCE [LARGE SCALE GENOMIC DNA]</scope>
    <source>
        <strain evidence="10 11">NBRC 106168</strain>
    </source>
</reference>
<dbReference type="Gene3D" id="3.40.50.300">
    <property type="entry name" value="P-loop containing nucleotide triphosphate hydrolases"/>
    <property type="match status" value="1"/>
</dbReference>
<name>A0A512CGC0_9BACT</name>
<comment type="caution">
    <text evidence="10">The sequence shown here is derived from an EMBL/GenBank/DDBJ whole genome shotgun (WGS) entry which is preliminary data.</text>
</comment>
<dbReference type="SUPFAM" id="SSF52540">
    <property type="entry name" value="P-loop containing nucleoside triphosphate hydrolases"/>
    <property type="match status" value="1"/>
</dbReference>
<evidence type="ECO:0000256" key="1">
    <source>
        <dbReference type="ARBA" id="ARBA00009427"/>
    </source>
</evidence>
<dbReference type="InterPro" id="IPR011994">
    <property type="entry name" value="Cytidylate_kinase_dom"/>
</dbReference>
<evidence type="ECO:0000313" key="10">
    <source>
        <dbReference type="EMBL" id="GEO23271.1"/>
    </source>
</evidence>
<proteinExistence type="inferred from homology"/>
<accession>A0A512CGC0</accession>
<evidence type="ECO:0000259" key="9">
    <source>
        <dbReference type="Pfam" id="PF02224"/>
    </source>
</evidence>
<keyword evidence="3 8" id="KW-0547">Nucleotide-binding</keyword>
<dbReference type="NCBIfam" id="TIGR00017">
    <property type="entry name" value="cmk"/>
    <property type="match status" value="1"/>
</dbReference>
<dbReference type="InterPro" id="IPR003136">
    <property type="entry name" value="Cytidylate_kin"/>
</dbReference>
<comment type="catalytic activity">
    <reaction evidence="6 8">
        <text>dCMP + ATP = dCDP + ADP</text>
        <dbReference type="Rhea" id="RHEA:25094"/>
        <dbReference type="ChEBI" id="CHEBI:30616"/>
        <dbReference type="ChEBI" id="CHEBI:57566"/>
        <dbReference type="ChEBI" id="CHEBI:58593"/>
        <dbReference type="ChEBI" id="CHEBI:456216"/>
        <dbReference type="EC" id="2.7.4.25"/>
    </reaction>
</comment>
<dbReference type="HAMAP" id="MF_00238">
    <property type="entry name" value="Cytidyl_kinase_type1"/>
    <property type="match status" value="1"/>
</dbReference>
<comment type="similarity">
    <text evidence="1 8">Belongs to the cytidylate kinase family. Type 1 subfamily.</text>
</comment>